<dbReference type="InParanoid" id="M3YGP0"/>
<dbReference type="EMBL" id="AEYP01079475">
    <property type="status" value="NOT_ANNOTATED_CDS"/>
    <property type="molecule type" value="Genomic_DNA"/>
</dbReference>
<evidence type="ECO:0000313" key="2">
    <source>
        <dbReference type="Ensembl" id="ENSMPUP00000010497.1"/>
    </source>
</evidence>
<feature type="compositionally biased region" description="Basic and acidic residues" evidence="1">
    <location>
        <begin position="76"/>
        <end position="100"/>
    </location>
</feature>
<dbReference type="AlphaFoldDB" id="M3YGP0"/>
<sequence>MGSRECGPAAGTGAYLKGAPDPAPHGPGAIRIPGSWRCAAVEFRPASPRAAAGLPSPPPAGRLPAGAGSPVAALLGKEHRGDPGRELHGGDPWEDRRGETQECSLQKGWAQ</sequence>
<accession>M3YGP0</accession>
<feature type="region of interest" description="Disordered" evidence="1">
    <location>
        <begin position="1"/>
        <end position="30"/>
    </location>
</feature>
<evidence type="ECO:0000256" key="1">
    <source>
        <dbReference type="SAM" id="MobiDB-lite"/>
    </source>
</evidence>
<organism evidence="2">
    <name type="scientific">Mustela putorius furo</name>
    <name type="common">European domestic ferret</name>
    <name type="synonym">Mustela furo</name>
    <dbReference type="NCBI Taxonomy" id="9669"/>
    <lineage>
        <taxon>Eukaryota</taxon>
        <taxon>Metazoa</taxon>
        <taxon>Chordata</taxon>
        <taxon>Craniata</taxon>
        <taxon>Vertebrata</taxon>
        <taxon>Euteleostomi</taxon>
        <taxon>Mammalia</taxon>
        <taxon>Eutheria</taxon>
        <taxon>Laurasiatheria</taxon>
        <taxon>Carnivora</taxon>
        <taxon>Caniformia</taxon>
        <taxon>Musteloidea</taxon>
        <taxon>Mustelidae</taxon>
        <taxon>Mustelinae</taxon>
        <taxon>Mustela</taxon>
    </lineage>
</organism>
<feature type="region of interest" description="Disordered" evidence="1">
    <location>
        <begin position="48"/>
        <end position="111"/>
    </location>
</feature>
<dbReference type="Ensembl" id="ENSMPUT00000010666.1">
    <property type="protein sequence ID" value="ENSMPUP00000010497.1"/>
    <property type="gene ID" value="ENSMPUG00000010575.1"/>
</dbReference>
<name>M3YGP0_MUSPF</name>
<protein>
    <submittedName>
        <fullName evidence="2">Uncharacterized protein</fullName>
    </submittedName>
</protein>
<reference evidence="2" key="1">
    <citation type="submission" date="2024-06" db="UniProtKB">
        <authorList>
            <consortium name="Ensembl"/>
        </authorList>
    </citation>
    <scope>IDENTIFICATION</scope>
</reference>
<dbReference type="HOGENOM" id="CLU_2151537_0_0_1"/>
<proteinExistence type="predicted"/>